<dbReference type="InterPro" id="IPR011029">
    <property type="entry name" value="DEATH-like_dom_sf"/>
</dbReference>
<protein>
    <recommendedName>
        <fullName evidence="3">RING-type domain-containing protein</fullName>
    </recommendedName>
</protein>
<evidence type="ECO:0000313" key="4">
    <source>
        <dbReference type="EMBL" id="CAD8754751.1"/>
    </source>
</evidence>
<feature type="domain" description="RING-type" evidence="3">
    <location>
        <begin position="135"/>
        <end position="169"/>
    </location>
</feature>
<evidence type="ECO:0000256" key="2">
    <source>
        <dbReference type="SAM" id="MobiDB-lite"/>
    </source>
</evidence>
<name>A0A6T8P6T5_HEMAN</name>
<evidence type="ECO:0000259" key="3">
    <source>
        <dbReference type="PROSITE" id="PS50089"/>
    </source>
</evidence>
<organism evidence="4">
    <name type="scientific">Hemiselmis andersenii</name>
    <name type="common">Cryptophyte alga</name>
    <dbReference type="NCBI Taxonomy" id="464988"/>
    <lineage>
        <taxon>Eukaryota</taxon>
        <taxon>Cryptophyceae</taxon>
        <taxon>Cryptomonadales</taxon>
        <taxon>Hemiselmidaceae</taxon>
        <taxon>Hemiselmis</taxon>
    </lineage>
</organism>
<reference evidence="4" key="1">
    <citation type="submission" date="2021-01" db="EMBL/GenBank/DDBJ databases">
        <authorList>
            <person name="Corre E."/>
            <person name="Pelletier E."/>
            <person name="Niang G."/>
            <person name="Scheremetjew M."/>
            <person name="Finn R."/>
            <person name="Kale V."/>
            <person name="Holt S."/>
            <person name="Cochrane G."/>
            <person name="Meng A."/>
            <person name="Brown T."/>
            <person name="Cohen L."/>
        </authorList>
    </citation>
    <scope>NUCLEOTIDE SEQUENCE</scope>
    <source>
        <strain evidence="4">CCMP441</strain>
    </source>
</reference>
<feature type="region of interest" description="Disordered" evidence="2">
    <location>
        <begin position="1"/>
        <end position="77"/>
    </location>
</feature>
<feature type="compositionally biased region" description="Basic residues" evidence="2">
    <location>
        <begin position="36"/>
        <end position="46"/>
    </location>
</feature>
<evidence type="ECO:0000256" key="1">
    <source>
        <dbReference type="PROSITE-ProRule" id="PRU00175"/>
    </source>
</evidence>
<keyword evidence="1" id="KW-0863">Zinc-finger</keyword>
<keyword evidence="1" id="KW-0479">Metal-binding</keyword>
<accession>A0A6T8P6T5</accession>
<dbReference type="EMBL" id="HBFK01035076">
    <property type="protein sequence ID" value="CAD8754751.1"/>
    <property type="molecule type" value="Transcribed_RNA"/>
</dbReference>
<keyword evidence="1" id="KW-0862">Zinc</keyword>
<dbReference type="GO" id="GO:0008270">
    <property type="term" value="F:zinc ion binding"/>
    <property type="evidence" value="ECO:0007669"/>
    <property type="project" value="UniProtKB-KW"/>
</dbReference>
<dbReference type="PROSITE" id="PS50089">
    <property type="entry name" value="ZF_RING_2"/>
    <property type="match status" value="1"/>
</dbReference>
<dbReference type="Gene3D" id="1.10.1170.10">
    <property type="entry name" value="Inhibitor Of Apoptosis Protein (2mihbC-IAP-1), Chain A"/>
    <property type="match status" value="1"/>
</dbReference>
<feature type="compositionally biased region" description="Basic and acidic residues" evidence="2">
    <location>
        <begin position="1"/>
        <end position="13"/>
    </location>
</feature>
<dbReference type="InterPro" id="IPR001841">
    <property type="entry name" value="Znf_RING"/>
</dbReference>
<dbReference type="AlphaFoldDB" id="A0A6T8P6T5"/>
<sequence>MQKARAADADRTRGPRAPKKATAEAAMMALIEKEDKRHRRELKKLRLTGGVEPGHEDEVQEENPTKSARNQERGKGIELEQTIDVLGDSESKAPTVLAHCGVEKKSKRQIPHPRKAGFDDLWWLADRKAQFVRECVVCFGEGNQECIVPCGHRCVCGVCAPMVERCPVCMVEICEPRFMDAGEWEKRGGTVYDACGGRDSFWELLDVE</sequence>
<proteinExistence type="predicted"/>
<gene>
    <name evidence="4" type="ORF">HAND1043_LOCUS21259</name>
</gene>
<dbReference type="Gene3D" id="1.10.533.10">
    <property type="entry name" value="Death Domain, Fas"/>
    <property type="match status" value="1"/>
</dbReference>